<gene>
    <name evidence="14" type="ORF">OIU84_009198</name>
</gene>
<evidence type="ECO:0000313" key="15">
    <source>
        <dbReference type="Proteomes" id="UP001162972"/>
    </source>
</evidence>
<keyword evidence="4" id="KW-0575">Peroxidase</keyword>
<comment type="cofactor">
    <cofactor evidence="2">
        <name>heme b</name>
        <dbReference type="ChEBI" id="CHEBI:60344"/>
    </cofactor>
</comment>
<dbReference type="SUPFAM" id="SSF48113">
    <property type="entry name" value="Heme-dependent peroxidases"/>
    <property type="match status" value="1"/>
</dbReference>
<evidence type="ECO:0000313" key="14">
    <source>
        <dbReference type="EMBL" id="KAJ6409650.1"/>
    </source>
</evidence>
<dbReference type="GO" id="GO:0140825">
    <property type="term" value="F:lactoperoxidase activity"/>
    <property type="evidence" value="ECO:0007669"/>
    <property type="project" value="UniProtKB-EC"/>
</dbReference>
<dbReference type="InterPro" id="IPR002016">
    <property type="entry name" value="Haem_peroxidase"/>
</dbReference>
<keyword evidence="15" id="KW-1185">Reference proteome</keyword>
<protein>
    <recommendedName>
        <fullName evidence="3">peroxidase</fullName>
        <ecNumber evidence="3">1.11.1.7</ecNumber>
    </recommendedName>
</protein>
<evidence type="ECO:0000256" key="10">
    <source>
        <dbReference type="RuleBase" id="RU004241"/>
    </source>
</evidence>
<dbReference type="EC" id="1.11.1.7" evidence="3"/>
<dbReference type="PRINTS" id="PR00461">
    <property type="entry name" value="PLPEROXIDASE"/>
</dbReference>
<organism evidence="14 15">
    <name type="scientific">Salix udensis</name>
    <dbReference type="NCBI Taxonomy" id="889485"/>
    <lineage>
        <taxon>Eukaryota</taxon>
        <taxon>Viridiplantae</taxon>
        <taxon>Streptophyta</taxon>
        <taxon>Embryophyta</taxon>
        <taxon>Tracheophyta</taxon>
        <taxon>Spermatophyta</taxon>
        <taxon>Magnoliopsida</taxon>
        <taxon>eudicotyledons</taxon>
        <taxon>Gunneridae</taxon>
        <taxon>Pentapetalae</taxon>
        <taxon>rosids</taxon>
        <taxon>fabids</taxon>
        <taxon>Malpighiales</taxon>
        <taxon>Salicaceae</taxon>
        <taxon>Saliceae</taxon>
        <taxon>Salix</taxon>
    </lineage>
</organism>
<reference evidence="14 15" key="1">
    <citation type="journal article" date="2023" name="Int. J. Mol. Sci.">
        <title>De Novo Assembly and Annotation of 11 Diverse Shrub Willow (Salix) Genomes Reveals Novel Gene Organization in Sex-Linked Regions.</title>
        <authorList>
            <person name="Hyden B."/>
            <person name="Feng K."/>
            <person name="Yates T.B."/>
            <person name="Jawdy S."/>
            <person name="Cereghino C."/>
            <person name="Smart L.B."/>
            <person name="Muchero W."/>
        </authorList>
    </citation>
    <scope>NUCLEOTIDE SEQUENCE [LARGE SCALE GENOMIC DNA]</scope>
    <source>
        <tissue evidence="14">Shoot tip</tissue>
    </source>
</reference>
<evidence type="ECO:0000256" key="7">
    <source>
        <dbReference type="ARBA" id="ARBA00023002"/>
    </source>
</evidence>
<keyword evidence="5" id="KW-0349">Heme</keyword>
<keyword evidence="8" id="KW-0408">Iron</keyword>
<dbReference type="InterPro" id="IPR010255">
    <property type="entry name" value="Haem_peroxidase_sf"/>
</dbReference>
<keyword evidence="6 9" id="KW-0479">Metal-binding</keyword>
<dbReference type="Pfam" id="PF00141">
    <property type="entry name" value="peroxidase"/>
    <property type="match status" value="1"/>
</dbReference>
<evidence type="ECO:0000256" key="4">
    <source>
        <dbReference type="ARBA" id="ARBA00022559"/>
    </source>
</evidence>
<dbReference type="AlphaFoldDB" id="A0AAD6JST6"/>
<evidence type="ECO:0000256" key="1">
    <source>
        <dbReference type="ARBA" id="ARBA00000189"/>
    </source>
</evidence>
<evidence type="ECO:0000256" key="5">
    <source>
        <dbReference type="ARBA" id="ARBA00022617"/>
    </source>
</evidence>
<comment type="cofactor">
    <cofactor evidence="9">
        <name>Ca(2+)</name>
        <dbReference type="ChEBI" id="CHEBI:29108"/>
    </cofactor>
    <text evidence="9">Binds 2 calcium ions per subunit.</text>
</comment>
<name>A0AAD6JST6_9ROSI</name>
<evidence type="ECO:0000256" key="9">
    <source>
        <dbReference type="PIRSR" id="PIRSR600823-3"/>
    </source>
</evidence>
<keyword evidence="9" id="KW-0106">Calcium</keyword>
<keyword evidence="12" id="KW-0812">Transmembrane</keyword>
<comment type="catalytic activity">
    <reaction evidence="1">
        <text>2 a phenolic donor + H2O2 = 2 a phenolic radical donor + 2 H2O</text>
        <dbReference type="Rhea" id="RHEA:56136"/>
        <dbReference type="ChEBI" id="CHEBI:15377"/>
        <dbReference type="ChEBI" id="CHEBI:16240"/>
        <dbReference type="ChEBI" id="CHEBI:139520"/>
        <dbReference type="ChEBI" id="CHEBI:139521"/>
        <dbReference type="EC" id="1.11.1.7"/>
    </reaction>
</comment>
<feature type="binding site" evidence="9">
    <location>
        <position position="16"/>
    </location>
    <ligand>
        <name>Ca(2+)</name>
        <dbReference type="ChEBI" id="CHEBI:29108"/>
        <label>2</label>
    </ligand>
</feature>
<evidence type="ECO:0000256" key="6">
    <source>
        <dbReference type="ARBA" id="ARBA00022723"/>
    </source>
</evidence>
<comment type="similarity">
    <text evidence="10">Belongs to the peroxidase family.</text>
</comment>
<feature type="compositionally biased region" description="Gly residues" evidence="11">
    <location>
        <begin position="141"/>
        <end position="156"/>
    </location>
</feature>
<dbReference type="GO" id="GO:0046872">
    <property type="term" value="F:metal ion binding"/>
    <property type="evidence" value="ECO:0007669"/>
    <property type="project" value="UniProtKB-KW"/>
</dbReference>
<evidence type="ECO:0000259" key="13">
    <source>
        <dbReference type="PROSITE" id="PS50873"/>
    </source>
</evidence>
<feature type="transmembrane region" description="Helical" evidence="12">
    <location>
        <begin position="102"/>
        <end position="121"/>
    </location>
</feature>
<dbReference type="Proteomes" id="UP001162972">
    <property type="component" value="Chromosome 9"/>
</dbReference>
<dbReference type="PANTHER" id="PTHR31517">
    <property type="match status" value="1"/>
</dbReference>
<dbReference type="GO" id="GO:0006979">
    <property type="term" value="P:response to oxidative stress"/>
    <property type="evidence" value="ECO:0007669"/>
    <property type="project" value="InterPro"/>
</dbReference>
<dbReference type="InterPro" id="IPR000823">
    <property type="entry name" value="Peroxidase_pln"/>
</dbReference>
<keyword evidence="12" id="KW-0472">Membrane</keyword>
<dbReference type="EMBL" id="JAPFFJ010000015">
    <property type="protein sequence ID" value="KAJ6409650.1"/>
    <property type="molecule type" value="Genomic_DNA"/>
</dbReference>
<accession>A0AAD6JST6</accession>
<evidence type="ECO:0000256" key="2">
    <source>
        <dbReference type="ARBA" id="ARBA00001970"/>
    </source>
</evidence>
<feature type="binding site" evidence="9">
    <location>
        <position position="24"/>
    </location>
    <ligand>
        <name>Ca(2+)</name>
        <dbReference type="ChEBI" id="CHEBI:29108"/>
        <label>2</label>
    </ligand>
</feature>
<evidence type="ECO:0000256" key="3">
    <source>
        <dbReference type="ARBA" id="ARBA00012313"/>
    </source>
</evidence>
<dbReference type="PANTHER" id="PTHR31517:SF48">
    <property type="entry name" value="PEROXIDASE 16-RELATED"/>
    <property type="match status" value="1"/>
</dbReference>
<dbReference type="Gene3D" id="1.10.420.10">
    <property type="entry name" value="Peroxidase, domain 2"/>
    <property type="match status" value="1"/>
</dbReference>
<evidence type="ECO:0000256" key="8">
    <source>
        <dbReference type="ARBA" id="ARBA00023004"/>
    </source>
</evidence>
<keyword evidence="7" id="KW-0560">Oxidoreductase</keyword>
<feature type="region of interest" description="Disordered" evidence="11">
    <location>
        <begin position="129"/>
        <end position="156"/>
    </location>
</feature>
<evidence type="ECO:0000256" key="11">
    <source>
        <dbReference type="SAM" id="MobiDB-lite"/>
    </source>
</evidence>
<dbReference type="GO" id="GO:0020037">
    <property type="term" value="F:heme binding"/>
    <property type="evidence" value="ECO:0007669"/>
    <property type="project" value="InterPro"/>
</dbReference>
<keyword evidence="12" id="KW-1133">Transmembrane helix</keyword>
<proteinExistence type="inferred from homology"/>
<sequence length="156" mass="16831">MCPNKDASNRNLAPLDSASTYRFDNAYYVNLVNGTGLLESDQALMRDPKTAAIVTAYSSNSYLFSADFASSMTKLSNLVFPTINNIAQVVRFHVHEQTSPNLFSYFVIVAFFLLMSLHRLACGGGRHPSPGFEGDSDDLGGHGSHGFPKTGGGSDD</sequence>
<feature type="domain" description="Plant heme peroxidase family profile" evidence="13">
    <location>
        <begin position="1"/>
        <end position="91"/>
    </location>
</feature>
<comment type="caution">
    <text evidence="14">The sequence shown here is derived from an EMBL/GenBank/DDBJ whole genome shotgun (WGS) entry which is preliminary data.</text>
</comment>
<dbReference type="PROSITE" id="PS50873">
    <property type="entry name" value="PEROXIDASE_4"/>
    <property type="match status" value="1"/>
</dbReference>
<evidence type="ECO:0000256" key="12">
    <source>
        <dbReference type="SAM" id="Phobius"/>
    </source>
</evidence>